<dbReference type="EMBL" id="CP001848">
    <property type="protein sequence ID" value="ADB16641.1"/>
    <property type="molecule type" value="Genomic_DNA"/>
</dbReference>
<dbReference type="NCBIfam" id="TIGR02937">
    <property type="entry name" value="sigma70-ECF"/>
    <property type="match status" value="1"/>
</dbReference>
<keyword evidence="2" id="KW-0805">Transcription regulation</keyword>
<protein>
    <submittedName>
        <fullName evidence="8">RNA polymerase, sigma-24 subunit, ECF subfamily</fullName>
    </submittedName>
</protein>
<evidence type="ECO:0000259" key="7">
    <source>
        <dbReference type="Pfam" id="PF08281"/>
    </source>
</evidence>
<evidence type="ECO:0000313" key="9">
    <source>
        <dbReference type="Proteomes" id="UP000001887"/>
    </source>
</evidence>
<name>D2R0P3_PIRSD</name>
<evidence type="ECO:0000256" key="2">
    <source>
        <dbReference type="ARBA" id="ARBA00023015"/>
    </source>
</evidence>
<keyword evidence="4" id="KW-0238">DNA-binding</keyword>
<evidence type="ECO:0000256" key="3">
    <source>
        <dbReference type="ARBA" id="ARBA00023082"/>
    </source>
</evidence>
<dbReference type="KEGG" id="psl:Psta_1967"/>
<dbReference type="Proteomes" id="UP000001887">
    <property type="component" value="Chromosome"/>
</dbReference>
<dbReference type="InterPro" id="IPR014284">
    <property type="entry name" value="RNA_pol_sigma-70_dom"/>
</dbReference>
<dbReference type="HOGENOM" id="CLU_047691_3_0_0"/>
<dbReference type="GO" id="GO:0003677">
    <property type="term" value="F:DNA binding"/>
    <property type="evidence" value="ECO:0007669"/>
    <property type="project" value="UniProtKB-KW"/>
</dbReference>
<dbReference type="Pfam" id="PF08281">
    <property type="entry name" value="Sigma70_r4_2"/>
    <property type="match status" value="1"/>
</dbReference>
<keyword evidence="3" id="KW-0731">Sigma factor</keyword>
<evidence type="ECO:0000313" key="8">
    <source>
        <dbReference type="EMBL" id="ADB16641.1"/>
    </source>
</evidence>
<proteinExistence type="inferred from homology"/>
<dbReference type="GO" id="GO:0006352">
    <property type="term" value="P:DNA-templated transcription initiation"/>
    <property type="evidence" value="ECO:0007669"/>
    <property type="project" value="InterPro"/>
</dbReference>
<feature type="region of interest" description="Disordered" evidence="6">
    <location>
        <begin position="161"/>
        <end position="180"/>
    </location>
</feature>
<dbReference type="InterPro" id="IPR013325">
    <property type="entry name" value="RNA_pol_sigma_r2"/>
</dbReference>
<dbReference type="PANTHER" id="PTHR43133">
    <property type="entry name" value="RNA POLYMERASE ECF-TYPE SIGMA FACTO"/>
    <property type="match status" value="1"/>
</dbReference>
<dbReference type="InterPro" id="IPR013324">
    <property type="entry name" value="RNA_pol_sigma_r3/r4-like"/>
</dbReference>
<dbReference type="SUPFAM" id="SSF88659">
    <property type="entry name" value="Sigma3 and sigma4 domains of RNA polymerase sigma factors"/>
    <property type="match status" value="1"/>
</dbReference>
<dbReference type="InterPro" id="IPR039425">
    <property type="entry name" value="RNA_pol_sigma-70-like"/>
</dbReference>
<feature type="domain" description="RNA polymerase sigma factor 70 region 4 type 2" evidence="7">
    <location>
        <begin position="186"/>
        <end position="238"/>
    </location>
</feature>
<evidence type="ECO:0000256" key="5">
    <source>
        <dbReference type="ARBA" id="ARBA00023163"/>
    </source>
</evidence>
<evidence type="ECO:0000256" key="4">
    <source>
        <dbReference type="ARBA" id="ARBA00023125"/>
    </source>
</evidence>
<evidence type="ECO:0000256" key="6">
    <source>
        <dbReference type="SAM" id="MobiDB-lite"/>
    </source>
</evidence>
<evidence type="ECO:0000256" key="1">
    <source>
        <dbReference type="ARBA" id="ARBA00010641"/>
    </source>
</evidence>
<dbReference type="CDD" id="cd06171">
    <property type="entry name" value="Sigma70_r4"/>
    <property type="match status" value="1"/>
</dbReference>
<dbReference type="PANTHER" id="PTHR43133:SF8">
    <property type="entry name" value="RNA POLYMERASE SIGMA FACTOR HI_1459-RELATED"/>
    <property type="match status" value="1"/>
</dbReference>
<dbReference type="InterPro" id="IPR036388">
    <property type="entry name" value="WH-like_DNA-bd_sf"/>
</dbReference>
<dbReference type="STRING" id="530564.Psta_1967"/>
<gene>
    <name evidence="8" type="ordered locus">Psta_1967</name>
</gene>
<dbReference type="InterPro" id="IPR013249">
    <property type="entry name" value="RNA_pol_sigma70_r4_t2"/>
</dbReference>
<dbReference type="SUPFAM" id="SSF88946">
    <property type="entry name" value="Sigma2 domain of RNA polymerase sigma factors"/>
    <property type="match status" value="1"/>
</dbReference>
<keyword evidence="5" id="KW-0804">Transcription</keyword>
<dbReference type="GO" id="GO:0016987">
    <property type="term" value="F:sigma factor activity"/>
    <property type="evidence" value="ECO:0007669"/>
    <property type="project" value="UniProtKB-KW"/>
</dbReference>
<accession>D2R0P3</accession>
<dbReference type="AlphaFoldDB" id="D2R0P3"/>
<organism evidence="8 9">
    <name type="scientific">Pirellula staleyi (strain ATCC 27377 / DSM 6068 / ICPB 4128)</name>
    <name type="common">Pirella staleyi</name>
    <dbReference type="NCBI Taxonomy" id="530564"/>
    <lineage>
        <taxon>Bacteria</taxon>
        <taxon>Pseudomonadati</taxon>
        <taxon>Planctomycetota</taxon>
        <taxon>Planctomycetia</taxon>
        <taxon>Pirellulales</taxon>
        <taxon>Pirellulaceae</taxon>
        <taxon>Pirellula</taxon>
    </lineage>
</organism>
<dbReference type="Gene3D" id="1.10.1740.10">
    <property type="match status" value="1"/>
</dbReference>
<dbReference type="OrthoDB" id="9796555at2"/>
<keyword evidence="9" id="KW-1185">Reference proteome</keyword>
<dbReference type="Gene3D" id="1.10.10.10">
    <property type="entry name" value="Winged helix-like DNA-binding domain superfamily/Winged helix DNA-binding domain"/>
    <property type="match status" value="1"/>
</dbReference>
<dbReference type="eggNOG" id="COG1595">
    <property type="taxonomic scope" value="Bacteria"/>
</dbReference>
<sequence length="248" mass="27911">MSAACRSGSQQDWPEINVSPLEWATWLFAHALPGTWASVDQPRPARALASTATGEIASGSASGEIDLSKIESGLVARAKLGDADAFRDLVELHQQAIGQQMWRFSRQKEEWETLVHDVFVEAFLSLPRYRSEAPLVHWLRKIAVRVGYRFWKQKQQARSRQTEPLNDLADGRASATEPLDQQEQADRLHAVLAQLSPRDRLVITLLYLDERSTIEVAELTGMSRTLVKVQAFRARAKLKRLLAEESPT</sequence>
<reference evidence="8 9" key="1">
    <citation type="journal article" date="2009" name="Stand. Genomic Sci.">
        <title>Complete genome sequence of Pirellula staleyi type strain (ATCC 27377).</title>
        <authorList>
            <person name="Clum A."/>
            <person name="Tindall B.J."/>
            <person name="Sikorski J."/>
            <person name="Ivanova N."/>
            <person name="Mavrommatis K."/>
            <person name="Lucas S."/>
            <person name="Glavina del Rio T."/>
            <person name="Nolan M."/>
            <person name="Chen F."/>
            <person name="Tice H."/>
            <person name="Pitluck S."/>
            <person name="Cheng J.F."/>
            <person name="Chertkov O."/>
            <person name="Brettin T."/>
            <person name="Han C."/>
            <person name="Detter J.C."/>
            <person name="Kuske C."/>
            <person name="Bruce D."/>
            <person name="Goodwin L."/>
            <person name="Ovchinikova G."/>
            <person name="Pati A."/>
            <person name="Mikhailova N."/>
            <person name="Chen A."/>
            <person name="Palaniappan K."/>
            <person name="Land M."/>
            <person name="Hauser L."/>
            <person name="Chang Y.J."/>
            <person name="Jeffries C.D."/>
            <person name="Chain P."/>
            <person name="Rohde M."/>
            <person name="Goker M."/>
            <person name="Bristow J."/>
            <person name="Eisen J.A."/>
            <person name="Markowitz V."/>
            <person name="Hugenholtz P."/>
            <person name="Kyrpides N.C."/>
            <person name="Klenk H.P."/>
            <person name="Lapidus A."/>
        </authorList>
    </citation>
    <scope>NUCLEOTIDE SEQUENCE [LARGE SCALE GENOMIC DNA]</scope>
    <source>
        <strain evidence="9">ATCC 27377 / DSM 6068 / ICPB 4128</strain>
    </source>
</reference>
<comment type="similarity">
    <text evidence="1">Belongs to the sigma-70 factor family. ECF subfamily.</text>
</comment>